<accession>A0A0P1AR97</accession>
<dbReference type="CDD" id="cd15466">
    <property type="entry name" value="CLU-central"/>
    <property type="match status" value="1"/>
</dbReference>
<dbReference type="InterPro" id="IPR025697">
    <property type="entry name" value="CLU_dom"/>
</dbReference>
<dbReference type="InterPro" id="IPR027523">
    <property type="entry name" value="CLU_prot"/>
</dbReference>
<evidence type="ECO:0000259" key="2">
    <source>
        <dbReference type="PROSITE" id="PS51823"/>
    </source>
</evidence>
<protein>
    <submittedName>
        <fullName evidence="3">Tetratricopeptide-like helical</fullName>
    </submittedName>
</protein>
<proteinExistence type="predicted"/>
<dbReference type="OMA" id="FAAECCY"/>
<evidence type="ECO:0000313" key="4">
    <source>
        <dbReference type="Proteomes" id="UP000054928"/>
    </source>
</evidence>
<sequence length="1151" mass="129264">MFPSSHSFLRADFLHQMVRFVVFALSRWLGRERLGLQTDAATAWARSSEELESLKEHRAEEPVQEQRQPEMKTLDSIGARVSESKCLAYQNKEDWDQRFKALQNREGSADIFSVGVEFSTFLANFRHTAEEAVTTIVEEMAFEDSEKTLKPQPLDGDDFFATDDMKHFTSLLPMLLKYQCDGLLIYMCSNFSVNGSVHQTRIDEECVDAFHKLVGHQVRAARAIQIAIEEFADNTQPICQDIILQIPLQCSIDYLGFRAFVIASSSPGLTSTRQSLVSQAETNQAHQLHHQLKLVYDNLGLLTDSMPALEDVKNELHSDCSAPAYFPVSAGFSVETREAALVFKLHNLMDIFPADVSSDEPNAIANEVLLCKMRPEFVRMHGNSLPLYSNTHLSIDQQNQCAKNKSHTEQQLLQQFARSAHDCLETIIIPEFVADLENGTVQVIDSRSLTRALHEAGINMRYLSSCYELSSLKHIRRALLAEMVARAIKIEFRASLREILPKSIAAILTQAVGSLNLRIDDEPRRNTDITTARALAKLALENEASQITVECFNLVFGVSSLDSKLFWEERILPQLHAKFGRPGEKFVWDTIINEDLLHMPQLFHALQVQTGVCYSDYISYNLRGATPFSCDHMQYINSRTKLLVRSTAACERAMKNADAFLAAQNVDGALSSILFQISILETAPSDERNSSLCHLLTCAANILLEMDLPDKAEQLAVLAIEESPSNHAELACVYTVLMKLKYASNDLVGIQECFAKSVELVQWHLGPVHPLLCNTYMAMTEILGNLGKLEQALEIMQNCVVLVRDCFGKTSLLYADIRRQQGMLMFTANFTDGAAVIGVLEDAFSVYEKHFHGLVEDVAIYKEFAAECCYVLATLYIQVNGNQAAEAAYRVALTGLGLRKEVLMSSHKDMINSFLQLGNLSRDIGEHYRAVDYFKSALSTMKLIQDVTYIDQIRSITKLMLQEHIQTLSLDMRHIVDKTAKRYAQQWPHFVALTTEPLSKAVSISDTNDESALLALVMTKLFRLEPTDYIDLLIEKTNLEYQDYRKQYNFNLAGTLHRDNTGAFSSQQALLRSSSGCISSFSGTFSPPSSPRAFLSPMSHPTLFPSSPRGRMSFDQLDCNFLRNSLGEFTYGGQLAAILFLIDHSVAKFFT</sequence>
<dbReference type="RefSeq" id="XP_024580259.1">
    <property type="nucleotide sequence ID" value="XM_024729931.1"/>
</dbReference>
<dbReference type="PANTHER" id="PTHR12601">
    <property type="entry name" value="EUKARYOTIC TRANSLATION INITIATION FACTOR 3 SUBUNIT EIF-3"/>
    <property type="match status" value="1"/>
</dbReference>
<dbReference type="STRING" id="4781.A0A0P1AR97"/>
<reference evidence="4" key="1">
    <citation type="submission" date="2014-09" db="EMBL/GenBank/DDBJ databases">
        <authorList>
            <person name="Sharma Rahul"/>
            <person name="Thines Marco"/>
        </authorList>
    </citation>
    <scope>NUCLEOTIDE SEQUENCE [LARGE SCALE GENOMIC DNA]</scope>
</reference>
<evidence type="ECO:0000313" key="3">
    <source>
        <dbReference type="EMBL" id="CEG43890.1"/>
    </source>
</evidence>
<keyword evidence="4" id="KW-1185">Reference proteome</keyword>
<name>A0A0P1AR97_PLAHL</name>
<dbReference type="SUPFAM" id="SSF48452">
    <property type="entry name" value="TPR-like"/>
    <property type="match status" value="1"/>
</dbReference>
<dbReference type="AlphaFoldDB" id="A0A0P1AR97"/>
<feature type="domain" description="Clu" evidence="2">
    <location>
        <begin position="58"/>
        <end position="359"/>
    </location>
</feature>
<dbReference type="InterPro" id="IPR011990">
    <property type="entry name" value="TPR-like_helical_dom_sf"/>
</dbReference>
<dbReference type="Pfam" id="PF12807">
    <property type="entry name" value="eIF3_p135"/>
    <property type="match status" value="1"/>
</dbReference>
<organism evidence="3 4">
    <name type="scientific">Plasmopara halstedii</name>
    <name type="common">Downy mildew of sunflower</name>
    <dbReference type="NCBI Taxonomy" id="4781"/>
    <lineage>
        <taxon>Eukaryota</taxon>
        <taxon>Sar</taxon>
        <taxon>Stramenopiles</taxon>
        <taxon>Oomycota</taxon>
        <taxon>Peronosporomycetes</taxon>
        <taxon>Peronosporales</taxon>
        <taxon>Peronosporaceae</taxon>
        <taxon>Plasmopara</taxon>
    </lineage>
</organism>
<dbReference type="Proteomes" id="UP000054928">
    <property type="component" value="Unassembled WGS sequence"/>
</dbReference>
<keyword evidence="1" id="KW-0963">Cytoplasm</keyword>
<dbReference type="InterPro" id="IPR033646">
    <property type="entry name" value="CLU-central"/>
</dbReference>
<dbReference type="PROSITE" id="PS51823">
    <property type="entry name" value="CLU"/>
    <property type="match status" value="1"/>
</dbReference>
<evidence type="ECO:0000256" key="1">
    <source>
        <dbReference type="ARBA" id="ARBA00022490"/>
    </source>
</evidence>
<dbReference type="Gene3D" id="1.25.40.10">
    <property type="entry name" value="Tetratricopeptide repeat domain"/>
    <property type="match status" value="2"/>
</dbReference>
<dbReference type="EMBL" id="CCYD01000810">
    <property type="protein sequence ID" value="CEG43890.1"/>
    <property type="molecule type" value="Genomic_DNA"/>
</dbReference>
<dbReference type="GeneID" id="36409231"/>
<dbReference type="OrthoDB" id="626167at2759"/>